<comment type="similarity">
    <text evidence="11">Belongs to the QueC family.</text>
</comment>
<evidence type="ECO:0000256" key="13">
    <source>
        <dbReference type="ARBA" id="ARBA00047890"/>
    </source>
</evidence>
<dbReference type="HOGENOM" id="CLU_593759_0_0_1"/>
<dbReference type="AlphaFoldDB" id="L1JK31"/>
<reference evidence="16" key="3">
    <citation type="submission" date="2015-06" db="UniProtKB">
        <authorList>
            <consortium name="EnsemblProtists"/>
        </authorList>
    </citation>
    <scope>IDENTIFICATION</scope>
</reference>
<gene>
    <name evidence="15" type="ORF">GUITHDRAFT_105455</name>
</gene>
<dbReference type="Pfam" id="PF02042">
    <property type="entry name" value="RWP-RK"/>
    <property type="match status" value="1"/>
</dbReference>
<keyword evidence="10" id="KW-0539">Nucleus</keyword>
<dbReference type="EMBL" id="JH992984">
    <property type="protein sequence ID" value="EKX48831.1"/>
    <property type="molecule type" value="Genomic_DNA"/>
</dbReference>
<evidence type="ECO:0000313" key="17">
    <source>
        <dbReference type="Proteomes" id="UP000011087"/>
    </source>
</evidence>
<dbReference type="EnsemblProtists" id="EKX48831">
    <property type="protein sequence ID" value="EKX48831"/>
    <property type="gene ID" value="GUITHDRAFT_105455"/>
</dbReference>
<keyword evidence="5" id="KW-0862">Zinc</keyword>
<dbReference type="GO" id="GO:0016874">
    <property type="term" value="F:ligase activity"/>
    <property type="evidence" value="ECO:0007669"/>
    <property type="project" value="UniProtKB-KW"/>
</dbReference>
<dbReference type="Pfam" id="PF06508">
    <property type="entry name" value="QueC"/>
    <property type="match status" value="1"/>
</dbReference>
<protein>
    <recommendedName>
        <fullName evidence="12">7-cyano-7-deazaguanine synthase</fullName>
        <ecNumber evidence="12">6.3.4.20</ecNumber>
    </recommendedName>
</protein>
<evidence type="ECO:0000256" key="8">
    <source>
        <dbReference type="ARBA" id="ARBA00023125"/>
    </source>
</evidence>
<keyword evidence="9" id="KW-0804">Transcription</keyword>
<accession>L1JK31</accession>
<dbReference type="Gene3D" id="3.40.50.620">
    <property type="entry name" value="HUPs"/>
    <property type="match status" value="1"/>
</dbReference>
<dbReference type="RefSeq" id="XP_005835811.1">
    <property type="nucleotide sequence ID" value="XM_005835754.1"/>
</dbReference>
<comment type="catalytic activity">
    <reaction evidence="13">
        <text>7-carboxy-7-carbaguanine + NH4(+) + 2 ATP = 7-cyano-7-carbaguanine + 2 AMP + 2 diphosphate + 2 H(+)</text>
        <dbReference type="Rhea" id="RHEA:27982"/>
        <dbReference type="ChEBI" id="CHEBI:15378"/>
        <dbReference type="ChEBI" id="CHEBI:28938"/>
        <dbReference type="ChEBI" id="CHEBI:30616"/>
        <dbReference type="ChEBI" id="CHEBI:33019"/>
        <dbReference type="ChEBI" id="CHEBI:45075"/>
        <dbReference type="ChEBI" id="CHEBI:61036"/>
        <dbReference type="ChEBI" id="CHEBI:456215"/>
        <dbReference type="EC" id="6.3.4.20"/>
    </reaction>
</comment>
<dbReference type="PANTHER" id="PTHR42914">
    <property type="entry name" value="7-CYANO-7-DEAZAGUANINE SYNTHASE"/>
    <property type="match status" value="1"/>
</dbReference>
<keyword evidence="6" id="KW-0067">ATP-binding</keyword>
<keyword evidence="3" id="KW-0479">Metal-binding</keyword>
<dbReference type="STRING" id="905079.L1JK31"/>
<dbReference type="PANTHER" id="PTHR42914:SF1">
    <property type="entry name" value="7-CYANO-7-DEAZAGUANINE SYNTHASE"/>
    <property type="match status" value="1"/>
</dbReference>
<keyword evidence="8" id="KW-0238">DNA-binding</keyword>
<name>L1JK31_GUITC</name>
<dbReference type="CDD" id="cd01995">
    <property type="entry name" value="QueC-like"/>
    <property type="match status" value="1"/>
</dbReference>
<reference evidence="17" key="2">
    <citation type="submission" date="2012-11" db="EMBL/GenBank/DDBJ databases">
        <authorList>
            <person name="Kuo A."/>
            <person name="Curtis B.A."/>
            <person name="Tanifuji G."/>
            <person name="Burki F."/>
            <person name="Gruber A."/>
            <person name="Irimia M."/>
            <person name="Maruyama S."/>
            <person name="Arias M.C."/>
            <person name="Ball S.G."/>
            <person name="Gile G.H."/>
            <person name="Hirakawa Y."/>
            <person name="Hopkins J.F."/>
            <person name="Rensing S.A."/>
            <person name="Schmutz J."/>
            <person name="Symeonidi A."/>
            <person name="Elias M."/>
            <person name="Eveleigh R.J."/>
            <person name="Herman E.K."/>
            <person name="Klute M.J."/>
            <person name="Nakayama T."/>
            <person name="Obornik M."/>
            <person name="Reyes-Prieto A."/>
            <person name="Armbrust E.V."/>
            <person name="Aves S.J."/>
            <person name="Beiko R.G."/>
            <person name="Coutinho P."/>
            <person name="Dacks J.B."/>
            <person name="Durnford D.G."/>
            <person name="Fast N.M."/>
            <person name="Green B.R."/>
            <person name="Grisdale C."/>
            <person name="Hempe F."/>
            <person name="Henrissat B."/>
            <person name="Hoppner M.P."/>
            <person name="Ishida K.-I."/>
            <person name="Kim E."/>
            <person name="Koreny L."/>
            <person name="Kroth P.G."/>
            <person name="Liu Y."/>
            <person name="Malik S.-B."/>
            <person name="Maier U.G."/>
            <person name="McRose D."/>
            <person name="Mock T."/>
            <person name="Neilson J.A."/>
            <person name="Onodera N.T."/>
            <person name="Poole A.M."/>
            <person name="Pritham E.J."/>
            <person name="Richards T.A."/>
            <person name="Rocap G."/>
            <person name="Roy S.W."/>
            <person name="Sarai C."/>
            <person name="Schaack S."/>
            <person name="Shirato S."/>
            <person name="Slamovits C.H."/>
            <person name="Spencer D.F."/>
            <person name="Suzuki S."/>
            <person name="Worden A.Z."/>
            <person name="Zauner S."/>
            <person name="Barry K."/>
            <person name="Bell C."/>
            <person name="Bharti A.K."/>
            <person name="Crow J.A."/>
            <person name="Grimwood J."/>
            <person name="Kramer R."/>
            <person name="Lindquist E."/>
            <person name="Lucas S."/>
            <person name="Salamov A."/>
            <person name="McFadden G.I."/>
            <person name="Lane C.E."/>
            <person name="Keeling P.J."/>
            <person name="Gray M.W."/>
            <person name="Grigoriev I.V."/>
            <person name="Archibald J.M."/>
        </authorList>
    </citation>
    <scope>NUCLEOTIDE SEQUENCE</scope>
    <source>
        <strain evidence="17">CCMP2712</strain>
    </source>
</reference>
<proteinExistence type="inferred from homology"/>
<dbReference type="OrthoDB" id="448104at2759"/>
<evidence type="ECO:0000256" key="7">
    <source>
        <dbReference type="ARBA" id="ARBA00023015"/>
    </source>
</evidence>
<sequence>MASIAALLTSDTPVSPLNHEFCFASGIQSKQDIKPTPSTFILNAEQKKNCDAEVAKREIVHHSSVSVNYSGHLQCLSVDGMQSFSDMQSIGRRASTINRRLMEKEKGKLSVIFPRRKMGEASRKTDAVWLSMELVHSLSDRSLQEAAKHLGISATALKKACRVLGIERWPYCRKRIQDGDCSSSKDAQSPDSAPYKPCQVGLLPMARVCGAGWAYGGKGLAASGHSSWRLTETRGRGRALSAMRCSLTLPTEKSLVLLSGGVESVTLMPLLSARMGSKVSETHLVPLFVDYAQRGAEMERRASKRVCDRLGLELLELDASRVGQGMRLRQKQRLHVPVPHRNLFALSLALAMANVEGAKKMHIAIQKEDTDWYPSASRDFLAASKSMVQLLEPQIELLTPFLDMTKQQVLELGVEVGVDYSGTYSCIRGGERHCGTCKQCRERKKSFEEARIPEPPDFYEQ</sequence>
<evidence type="ECO:0000256" key="4">
    <source>
        <dbReference type="ARBA" id="ARBA00022741"/>
    </source>
</evidence>
<dbReference type="EC" id="6.3.4.20" evidence="12"/>
<dbReference type="PROSITE" id="PS51519">
    <property type="entry name" value="RWP_RK"/>
    <property type="match status" value="1"/>
</dbReference>
<keyword evidence="4" id="KW-0547">Nucleotide-binding</keyword>
<dbReference type="GO" id="GO:0046872">
    <property type="term" value="F:metal ion binding"/>
    <property type="evidence" value="ECO:0007669"/>
    <property type="project" value="UniProtKB-KW"/>
</dbReference>
<evidence type="ECO:0000256" key="6">
    <source>
        <dbReference type="ARBA" id="ARBA00022840"/>
    </source>
</evidence>
<evidence type="ECO:0000256" key="3">
    <source>
        <dbReference type="ARBA" id="ARBA00022723"/>
    </source>
</evidence>
<evidence type="ECO:0000259" key="14">
    <source>
        <dbReference type="PROSITE" id="PS51519"/>
    </source>
</evidence>
<dbReference type="InterPro" id="IPR003035">
    <property type="entry name" value="RWP-RK_dom"/>
</dbReference>
<evidence type="ECO:0000256" key="11">
    <source>
        <dbReference type="ARBA" id="ARBA00037993"/>
    </source>
</evidence>
<dbReference type="KEGG" id="gtt:GUITHDRAFT_105455"/>
<keyword evidence="7" id="KW-0805">Transcription regulation</keyword>
<evidence type="ECO:0000256" key="2">
    <source>
        <dbReference type="ARBA" id="ARBA00022598"/>
    </source>
</evidence>
<dbReference type="GeneID" id="17305364"/>
<dbReference type="GO" id="GO:0005524">
    <property type="term" value="F:ATP binding"/>
    <property type="evidence" value="ECO:0007669"/>
    <property type="project" value="UniProtKB-KW"/>
</dbReference>
<dbReference type="InterPro" id="IPR014729">
    <property type="entry name" value="Rossmann-like_a/b/a_fold"/>
</dbReference>
<dbReference type="Proteomes" id="UP000011087">
    <property type="component" value="Unassembled WGS sequence"/>
</dbReference>
<comment type="pathway">
    <text evidence="1">Purine metabolism; 7-cyano-7-deazaguanine biosynthesis.</text>
</comment>
<feature type="domain" description="RWP-RK" evidence="14">
    <location>
        <begin position="109"/>
        <end position="199"/>
    </location>
</feature>
<reference evidence="15 17" key="1">
    <citation type="journal article" date="2012" name="Nature">
        <title>Algal genomes reveal evolutionary mosaicism and the fate of nucleomorphs.</title>
        <authorList>
            <consortium name="DOE Joint Genome Institute"/>
            <person name="Curtis B.A."/>
            <person name="Tanifuji G."/>
            <person name="Burki F."/>
            <person name="Gruber A."/>
            <person name="Irimia M."/>
            <person name="Maruyama S."/>
            <person name="Arias M.C."/>
            <person name="Ball S.G."/>
            <person name="Gile G.H."/>
            <person name="Hirakawa Y."/>
            <person name="Hopkins J.F."/>
            <person name="Kuo A."/>
            <person name="Rensing S.A."/>
            <person name="Schmutz J."/>
            <person name="Symeonidi A."/>
            <person name="Elias M."/>
            <person name="Eveleigh R.J."/>
            <person name="Herman E.K."/>
            <person name="Klute M.J."/>
            <person name="Nakayama T."/>
            <person name="Obornik M."/>
            <person name="Reyes-Prieto A."/>
            <person name="Armbrust E.V."/>
            <person name="Aves S.J."/>
            <person name="Beiko R.G."/>
            <person name="Coutinho P."/>
            <person name="Dacks J.B."/>
            <person name="Durnford D.G."/>
            <person name="Fast N.M."/>
            <person name="Green B.R."/>
            <person name="Grisdale C.J."/>
            <person name="Hempel F."/>
            <person name="Henrissat B."/>
            <person name="Hoppner M.P."/>
            <person name="Ishida K."/>
            <person name="Kim E."/>
            <person name="Koreny L."/>
            <person name="Kroth P.G."/>
            <person name="Liu Y."/>
            <person name="Malik S.B."/>
            <person name="Maier U.G."/>
            <person name="McRose D."/>
            <person name="Mock T."/>
            <person name="Neilson J.A."/>
            <person name="Onodera N.T."/>
            <person name="Poole A.M."/>
            <person name="Pritham E.J."/>
            <person name="Richards T.A."/>
            <person name="Rocap G."/>
            <person name="Roy S.W."/>
            <person name="Sarai C."/>
            <person name="Schaack S."/>
            <person name="Shirato S."/>
            <person name="Slamovits C.H."/>
            <person name="Spencer D.F."/>
            <person name="Suzuki S."/>
            <person name="Worden A.Z."/>
            <person name="Zauner S."/>
            <person name="Barry K."/>
            <person name="Bell C."/>
            <person name="Bharti A.K."/>
            <person name="Crow J.A."/>
            <person name="Grimwood J."/>
            <person name="Kramer R."/>
            <person name="Lindquist E."/>
            <person name="Lucas S."/>
            <person name="Salamov A."/>
            <person name="McFadden G.I."/>
            <person name="Lane C.E."/>
            <person name="Keeling P.J."/>
            <person name="Gray M.W."/>
            <person name="Grigoriev I.V."/>
            <person name="Archibald J.M."/>
        </authorList>
    </citation>
    <scope>NUCLEOTIDE SEQUENCE</scope>
    <source>
        <strain evidence="15 17">CCMP2712</strain>
    </source>
</reference>
<keyword evidence="17" id="KW-1185">Reference proteome</keyword>
<dbReference type="SUPFAM" id="SSF52402">
    <property type="entry name" value="Adenine nucleotide alpha hydrolases-like"/>
    <property type="match status" value="1"/>
</dbReference>
<keyword evidence="2" id="KW-0436">Ligase</keyword>
<evidence type="ECO:0000313" key="15">
    <source>
        <dbReference type="EMBL" id="EKX48831.1"/>
    </source>
</evidence>
<dbReference type="GO" id="GO:0003677">
    <property type="term" value="F:DNA binding"/>
    <property type="evidence" value="ECO:0007669"/>
    <property type="project" value="UniProtKB-KW"/>
</dbReference>
<evidence type="ECO:0000256" key="9">
    <source>
        <dbReference type="ARBA" id="ARBA00023163"/>
    </source>
</evidence>
<dbReference type="InterPro" id="IPR018317">
    <property type="entry name" value="QueC"/>
</dbReference>
<evidence type="ECO:0000313" key="16">
    <source>
        <dbReference type="EnsemblProtists" id="EKX48831"/>
    </source>
</evidence>
<evidence type="ECO:0000256" key="12">
    <source>
        <dbReference type="ARBA" id="ARBA00039149"/>
    </source>
</evidence>
<evidence type="ECO:0000256" key="5">
    <source>
        <dbReference type="ARBA" id="ARBA00022833"/>
    </source>
</evidence>
<evidence type="ECO:0000256" key="1">
    <source>
        <dbReference type="ARBA" id="ARBA00005061"/>
    </source>
</evidence>
<dbReference type="eggNOG" id="ENOG502SAY4">
    <property type="taxonomic scope" value="Eukaryota"/>
</dbReference>
<organism evidence="15">
    <name type="scientific">Guillardia theta (strain CCMP2712)</name>
    <name type="common">Cryptophyte</name>
    <dbReference type="NCBI Taxonomy" id="905079"/>
    <lineage>
        <taxon>Eukaryota</taxon>
        <taxon>Cryptophyceae</taxon>
        <taxon>Pyrenomonadales</taxon>
        <taxon>Geminigeraceae</taxon>
        <taxon>Guillardia</taxon>
    </lineage>
</organism>
<evidence type="ECO:0000256" key="10">
    <source>
        <dbReference type="ARBA" id="ARBA00023242"/>
    </source>
</evidence>
<dbReference type="PaxDb" id="55529-EKX48831"/>